<organism evidence="1 2">
    <name type="scientific">Rhypophila decipiens</name>
    <dbReference type="NCBI Taxonomy" id="261697"/>
    <lineage>
        <taxon>Eukaryota</taxon>
        <taxon>Fungi</taxon>
        <taxon>Dikarya</taxon>
        <taxon>Ascomycota</taxon>
        <taxon>Pezizomycotina</taxon>
        <taxon>Sordariomycetes</taxon>
        <taxon>Sordariomycetidae</taxon>
        <taxon>Sordariales</taxon>
        <taxon>Naviculisporaceae</taxon>
        <taxon>Rhypophila</taxon>
    </lineage>
</organism>
<gene>
    <name evidence="1" type="ORF">QBC37DRAFT_453301</name>
</gene>
<protein>
    <submittedName>
        <fullName evidence="1">Uncharacterized protein</fullName>
    </submittedName>
</protein>
<evidence type="ECO:0000313" key="2">
    <source>
        <dbReference type="Proteomes" id="UP001301769"/>
    </source>
</evidence>
<sequence>MPAVPFPTNNALIDGIANWAGNNVVKLVRLYSVKGGWEGWAQAELCMEIPLWPGLGGQCSREDTEVFTNHDRADLLHENPWTGKKIIELKCQSSGQDVANIQGFATAYAIDAGKIQTGNRRAAHNTATDTWYVIGIAPSDSGDGGAVEAAKARFSQPNWAYRNSTHWTRRDQNSPWIFWTIY</sequence>
<name>A0AAN6XWR8_9PEZI</name>
<reference evidence="1" key="1">
    <citation type="journal article" date="2023" name="Mol. Phylogenet. Evol.">
        <title>Genome-scale phylogeny and comparative genomics of the fungal order Sordariales.</title>
        <authorList>
            <person name="Hensen N."/>
            <person name="Bonometti L."/>
            <person name="Westerberg I."/>
            <person name="Brannstrom I.O."/>
            <person name="Guillou S."/>
            <person name="Cros-Aarteil S."/>
            <person name="Calhoun S."/>
            <person name="Haridas S."/>
            <person name="Kuo A."/>
            <person name="Mondo S."/>
            <person name="Pangilinan J."/>
            <person name="Riley R."/>
            <person name="LaButti K."/>
            <person name="Andreopoulos B."/>
            <person name="Lipzen A."/>
            <person name="Chen C."/>
            <person name="Yan M."/>
            <person name="Daum C."/>
            <person name="Ng V."/>
            <person name="Clum A."/>
            <person name="Steindorff A."/>
            <person name="Ohm R.A."/>
            <person name="Martin F."/>
            <person name="Silar P."/>
            <person name="Natvig D.O."/>
            <person name="Lalanne C."/>
            <person name="Gautier V."/>
            <person name="Ament-Velasquez S.L."/>
            <person name="Kruys A."/>
            <person name="Hutchinson M.I."/>
            <person name="Powell A.J."/>
            <person name="Barry K."/>
            <person name="Miller A.N."/>
            <person name="Grigoriev I.V."/>
            <person name="Debuchy R."/>
            <person name="Gladieux P."/>
            <person name="Hiltunen Thoren M."/>
            <person name="Johannesson H."/>
        </authorList>
    </citation>
    <scope>NUCLEOTIDE SEQUENCE</scope>
    <source>
        <strain evidence="1">PSN293</strain>
    </source>
</reference>
<evidence type="ECO:0000313" key="1">
    <source>
        <dbReference type="EMBL" id="KAK4208339.1"/>
    </source>
</evidence>
<dbReference type="Proteomes" id="UP001301769">
    <property type="component" value="Unassembled WGS sequence"/>
</dbReference>
<keyword evidence="2" id="KW-1185">Reference proteome</keyword>
<proteinExistence type="predicted"/>
<reference evidence="1" key="2">
    <citation type="submission" date="2023-05" db="EMBL/GenBank/DDBJ databases">
        <authorList>
            <consortium name="Lawrence Berkeley National Laboratory"/>
            <person name="Steindorff A."/>
            <person name="Hensen N."/>
            <person name="Bonometti L."/>
            <person name="Westerberg I."/>
            <person name="Brannstrom I.O."/>
            <person name="Guillou S."/>
            <person name="Cros-Aarteil S."/>
            <person name="Calhoun S."/>
            <person name="Haridas S."/>
            <person name="Kuo A."/>
            <person name="Mondo S."/>
            <person name="Pangilinan J."/>
            <person name="Riley R."/>
            <person name="Labutti K."/>
            <person name="Andreopoulos B."/>
            <person name="Lipzen A."/>
            <person name="Chen C."/>
            <person name="Yanf M."/>
            <person name="Daum C."/>
            <person name="Ng V."/>
            <person name="Clum A."/>
            <person name="Ohm R."/>
            <person name="Martin F."/>
            <person name="Silar P."/>
            <person name="Natvig D."/>
            <person name="Lalanne C."/>
            <person name="Gautier V."/>
            <person name="Ament-Velasquez S.L."/>
            <person name="Kruys A."/>
            <person name="Hutchinson M.I."/>
            <person name="Powell A.J."/>
            <person name="Barry K."/>
            <person name="Miller A.N."/>
            <person name="Grigoriev I.V."/>
            <person name="Debuchy R."/>
            <person name="Gladieux P."/>
            <person name="Thoren M.H."/>
            <person name="Johannesson H."/>
        </authorList>
    </citation>
    <scope>NUCLEOTIDE SEQUENCE</scope>
    <source>
        <strain evidence="1">PSN293</strain>
    </source>
</reference>
<dbReference type="EMBL" id="MU858248">
    <property type="protein sequence ID" value="KAK4208339.1"/>
    <property type="molecule type" value="Genomic_DNA"/>
</dbReference>
<accession>A0AAN6XWR8</accession>
<comment type="caution">
    <text evidence="1">The sequence shown here is derived from an EMBL/GenBank/DDBJ whole genome shotgun (WGS) entry which is preliminary data.</text>
</comment>
<dbReference type="AlphaFoldDB" id="A0AAN6XWR8"/>